<evidence type="ECO:0000256" key="8">
    <source>
        <dbReference type="ARBA" id="ARBA00023268"/>
    </source>
</evidence>
<sequence>MSSNLKIKDWFENKNNLSLVAEGKTKKIWRSSLNDQNDFEKYVLLESKDQITAFNAQRCDIIHGKAKSANATTCNIFKYLHALGLETHFVETFNENSFIALNCVMVPLEWVARRIATGSFLKRNPGVPEGFVFSEPKIEIFYKDDANNDPQWSEEQILARKFIFNNILIGKNEIDLMKLQTDLVFRLLEKAWAYADCTLIDLKIEFGITSKGKIIVADVIDNDSWRVWPAGYRQFQLDKQFYRDLKVVDDTAINQLKENYNKVANITKEFNRDSIGQVVIVMGSSSDSNIAKSISEKLEYFGIKSVQRIASAHKTTLKVLDIIAEFERNSIPTVFIAVAGLSNGLGPVITGNTCHPVINVPNLNSEWGKSDLWSSLRMPSGMGCTTVLSSDEAAMAVARIFSLNDYMIYGRIAVKRYQNYLSI</sequence>
<dbReference type="Proteomes" id="UP000038040">
    <property type="component" value="Unplaced"/>
</dbReference>
<evidence type="ECO:0000256" key="7">
    <source>
        <dbReference type="ARBA" id="ARBA00022840"/>
    </source>
</evidence>
<dbReference type="PANTHER" id="PTHR43599:SF3">
    <property type="entry name" value="SI:DKEY-6E2.2"/>
    <property type="match status" value="1"/>
</dbReference>
<reference evidence="13" key="1">
    <citation type="submission" date="2017-02" db="UniProtKB">
        <authorList>
            <consortium name="WormBaseParasite"/>
        </authorList>
    </citation>
    <scope>IDENTIFICATION</scope>
</reference>
<keyword evidence="6" id="KW-0658">Purine biosynthesis</keyword>
<evidence type="ECO:0000256" key="3">
    <source>
        <dbReference type="ARBA" id="ARBA00011020"/>
    </source>
</evidence>
<dbReference type="AlphaFoldDB" id="A0A0N4UHS1"/>
<feature type="domain" description="PurE" evidence="9">
    <location>
        <begin position="276"/>
        <end position="423"/>
    </location>
</feature>
<dbReference type="GO" id="GO:0005524">
    <property type="term" value="F:ATP binding"/>
    <property type="evidence" value="ECO:0007669"/>
    <property type="project" value="UniProtKB-KW"/>
</dbReference>
<dbReference type="InterPro" id="IPR028923">
    <property type="entry name" value="SAICAR_synt/ADE2_N"/>
</dbReference>
<evidence type="ECO:0000256" key="4">
    <source>
        <dbReference type="ARBA" id="ARBA00022598"/>
    </source>
</evidence>
<dbReference type="PANTHER" id="PTHR43599">
    <property type="entry name" value="MULTIFUNCTIONAL PROTEIN ADE2"/>
    <property type="match status" value="1"/>
</dbReference>
<keyword evidence="12" id="KW-1185">Reference proteome</keyword>
<organism evidence="11 13">
    <name type="scientific">Dracunculus medinensis</name>
    <name type="common">Guinea worm</name>
    <dbReference type="NCBI Taxonomy" id="318479"/>
    <lineage>
        <taxon>Eukaryota</taxon>
        <taxon>Metazoa</taxon>
        <taxon>Ecdysozoa</taxon>
        <taxon>Nematoda</taxon>
        <taxon>Chromadorea</taxon>
        <taxon>Rhabditida</taxon>
        <taxon>Spirurina</taxon>
        <taxon>Dracunculoidea</taxon>
        <taxon>Dracunculidae</taxon>
        <taxon>Dracunculus</taxon>
    </lineage>
</organism>
<dbReference type="STRING" id="318479.A0A0N4UHS1"/>
<dbReference type="SUPFAM" id="SSF56104">
    <property type="entry name" value="SAICAR synthase-like"/>
    <property type="match status" value="1"/>
</dbReference>
<dbReference type="Gene3D" id="3.30.470.20">
    <property type="entry name" value="ATP-grasp fold, B domain"/>
    <property type="match status" value="1"/>
</dbReference>
<dbReference type="GO" id="GO:0005829">
    <property type="term" value="C:cytosol"/>
    <property type="evidence" value="ECO:0007669"/>
    <property type="project" value="TreeGrafter"/>
</dbReference>
<dbReference type="Proteomes" id="UP000274756">
    <property type="component" value="Unassembled WGS sequence"/>
</dbReference>
<comment type="similarity">
    <text evidence="3">In the N-terminal section; belongs to the SAICAR synthetase family.</text>
</comment>
<dbReference type="PROSITE" id="PS01058">
    <property type="entry name" value="SAICAR_SYNTHETASE_2"/>
    <property type="match status" value="1"/>
</dbReference>
<keyword evidence="5" id="KW-0547">Nucleotide-binding</keyword>
<keyword evidence="8" id="KW-0511">Multifunctional enzyme</keyword>
<keyword evidence="7" id="KW-0067">ATP-binding</keyword>
<dbReference type="Pfam" id="PF00731">
    <property type="entry name" value="AIRC"/>
    <property type="match status" value="1"/>
</dbReference>
<evidence type="ECO:0000259" key="9">
    <source>
        <dbReference type="SMART" id="SM01001"/>
    </source>
</evidence>
<comment type="pathway">
    <text evidence="2">Purine metabolism; IMP biosynthesis via de novo pathway; 5-amino-1-(5-phospho-D-ribosyl)imidazole-4-carboxylate from 5-amino-1-(5-phospho-D-ribosyl)imidazole (carboxylase route): step 1/1.</text>
</comment>
<dbReference type="OrthoDB" id="9991235at2759"/>
<evidence type="ECO:0000256" key="2">
    <source>
        <dbReference type="ARBA" id="ARBA00004747"/>
    </source>
</evidence>
<evidence type="ECO:0000313" key="12">
    <source>
        <dbReference type="Proteomes" id="UP000274756"/>
    </source>
</evidence>
<dbReference type="WBParaSite" id="DME_0000711501-mRNA-1">
    <property type="protein sequence ID" value="DME_0000711501-mRNA-1"/>
    <property type="gene ID" value="DME_0000711501"/>
</dbReference>
<dbReference type="SUPFAM" id="SSF52255">
    <property type="entry name" value="N5-CAIR mutase (phosphoribosylaminoimidazole carboxylase, PurE)"/>
    <property type="match status" value="1"/>
</dbReference>
<dbReference type="Gene3D" id="3.30.200.20">
    <property type="entry name" value="Phosphorylase Kinase, domain 1"/>
    <property type="match status" value="1"/>
</dbReference>
<evidence type="ECO:0000313" key="13">
    <source>
        <dbReference type="WBParaSite" id="DME_0000711501-mRNA-1"/>
    </source>
</evidence>
<dbReference type="GO" id="GO:0004639">
    <property type="term" value="F:phosphoribosylaminoimidazolesuccinocarboxamide synthase activity"/>
    <property type="evidence" value="ECO:0007669"/>
    <property type="project" value="InterPro"/>
</dbReference>
<dbReference type="FunFam" id="3.30.470.20:FF:000020">
    <property type="entry name" value="Probable multifunctional protein ADE2"/>
    <property type="match status" value="1"/>
</dbReference>
<evidence type="ECO:0000256" key="5">
    <source>
        <dbReference type="ARBA" id="ARBA00022741"/>
    </source>
</evidence>
<dbReference type="CDD" id="cd01416">
    <property type="entry name" value="SAICAR_synt_Ade5"/>
    <property type="match status" value="1"/>
</dbReference>
<evidence type="ECO:0000256" key="6">
    <source>
        <dbReference type="ARBA" id="ARBA00022755"/>
    </source>
</evidence>
<dbReference type="Gene3D" id="3.40.50.1970">
    <property type="match status" value="1"/>
</dbReference>
<dbReference type="InterPro" id="IPR000031">
    <property type="entry name" value="PurE_dom"/>
</dbReference>
<dbReference type="SMART" id="SM01001">
    <property type="entry name" value="AIRC"/>
    <property type="match status" value="1"/>
</dbReference>
<accession>A0A0N4UHS1</accession>
<evidence type="ECO:0000256" key="1">
    <source>
        <dbReference type="ARBA" id="ARBA00004672"/>
    </source>
</evidence>
<dbReference type="InterPro" id="IPR050089">
    <property type="entry name" value="SAICAR_synthetase"/>
</dbReference>
<reference evidence="10 12" key="2">
    <citation type="submission" date="2018-11" db="EMBL/GenBank/DDBJ databases">
        <authorList>
            <consortium name="Pathogen Informatics"/>
        </authorList>
    </citation>
    <scope>NUCLEOTIDE SEQUENCE [LARGE SCALE GENOMIC DNA]</scope>
</reference>
<comment type="pathway">
    <text evidence="1">Purine metabolism; IMP biosynthesis via de novo pathway; 5-amino-1-(5-phospho-D-ribosyl)imidazole-4-carboxamide from 5-amino-1-(5-phospho-D-ribosyl)imidazole-4-carboxylate: step 1/2.</text>
</comment>
<dbReference type="UniPathway" id="UPA00074">
    <property type="reaction ID" value="UER00130"/>
</dbReference>
<dbReference type="GO" id="GO:0006189">
    <property type="term" value="P:'de novo' IMP biosynthetic process"/>
    <property type="evidence" value="ECO:0007669"/>
    <property type="project" value="UniProtKB-UniPathway"/>
</dbReference>
<evidence type="ECO:0000313" key="10">
    <source>
        <dbReference type="EMBL" id="VDN59872.1"/>
    </source>
</evidence>
<protein>
    <submittedName>
        <fullName evidence="13">AIRC domain-containing protein</fullName>
    </submittedName>
</protein>
<dbReference type="InterPro" id="IPR018236">
    <property type="entry name" value="SAICAR_synthetase_CS"/>
</dbReference>
<dbReference type="PROSITE" id="PS01057">
    <property type="entry name" value="SAICAR_SYNTHETASE_1"/>
    <property type="match status" value="1"/>
</dbReference>
<name>A0A0N4UHS1_DRAME</name>
<dbReference type="HAMAP" id="MF_00137">
    <property type="entry name" value="SAICAR_synth"/>
    <property type="match status" value="1"/>
</dbReference>
<gene>
    <name evidence="10" type="ORF">DME_LOCUS9845</name>
</gene>
<dbReference type="Pfam" id="PF01259">
    <property type="entry name" value="SAICAR_synt"/>
    <property type="match status" value="1"/>
</dbReference>
<dbReference type="EMBL" id="UYYG01001193">
    <property type="protein sequence ID" value="VDN59872.1"/>
    <property type="molecule type" value="Genomic_DNA"/>
</dbReference>
<proteinExistence type="inferred from homology"/>
<evidence type="ECO:0000313" key="11">
    <source>
        <dbReference type="Proteomes" id="UP000038040"/>
    </source>
</evidence>
<keyword evidence="4" id="KW-0436">Ligase</keyword>